<name>F0SPL6_RUBBR</name>
<dbReference type="Proteomes" id="UP000006860">
    <property type="component" value="Chromosome"/>
</dbReference>
<proteinExistence type="predicted"/>
<evidence type="ECO:0000313" key="2">
    <source>
        <dbReference type="Proteomes" id="UP000006860"/>
    </source>
</evidence>
<dbReference type="RefSeq" id="WP_013626664.1">
    <property type="nucleotide sequence ID" value="NC_015174.1"/>
</dbReference>
<dbReference type="OrthoDB" id="9995641at2"/>
<dbReference type="STRING" id="756272.Plabr_0291"/>
<sequence length="66" mass="7767">MSQYRNDCYAMPMSRPAVPQENISSMAPHRPLKMVWWLRSDGWRMMASRQYQRVLFAGRQAFASGK</sequence>
<dbReference type="KEGG" id="pbs:Plabr_0291"/>
<reference evidence="2" key="1">
    <citation type="submission" date="2011-02" db="EMBL/GenBank/DDBJ databases">
        <title>The complete genome of Planctomyces brasiliensis DSM 5305.</title>
        <authorList>
            <person name="Lucas S."/>
            <person name="Copeland A."/>
            <person name="Lapidus A."/>
            <person name="Bruce D."/>
            <person name="Goodwin L."/>
            <person name="Pitluck S."/>
            <person name="Kyrpides N."/>
            <person name="Mavromatis K."/>
            <person name="Pagani I."/>
            <person name="Ivanova N."/>
            <person name="Ovchinnikova G."/>
            <person name="Lu M."/>
            <person name="Detter J.C."/>
            <person name="Han C."/>
            <person name="Land M."/>
            <person name="Hauser L."/>
            <person name="Markowitz V."/>
            <person name="Cheng J.-F."/>
            <person name="Hugenholtz P."/>
            <person name="Woyke T."/>
            <person name="Wu D."/>
            <person name="Tindall B."/>
            <person name="Pomrenke H.G."/>
            <person name="Brambilla E."/>
            <person name="Klenk H.-P."/>
            <person name="Eisen J.A."/>
        </authorList>
    </citation>
    <scope>NUCLEOTIDE SEQUENCE [LARGE SCALE GENOMIC DNA]</scope>
    <source>
        <strain evidence="2">ATCC 49424 / DSM 5305 / JCM 21570 / NBRC 103401 / IFAM 1448</strain>
    </source>
</reference>
<organism evidence="1 2">
    <name type="scientific">Rubinisphaera brasiliensis (strain ATCC 49424 / DSM 5305 / JCM 21570 / IAM 15109 / NBRC 103401 / IFAM 1448)</name>
    <name type="common">Planctomyces brasiliensis</name>
    <dbReference type="NCBI Taxonomy" id="756272"/>
    <lineage>
        <taxon>Bacteria</taxon>
        <taxon>Pseudomonadati</taxon>
        <taxon>Planctomycetota</taxon>
        <taxon>Planctomycetia</taxon>
        <taxon>Planctomycetales</taxon>
        <taxon>Planctomycetaceae</taxon>
        <taxon>Rubinisphaera</taxon>
    </lineage>
</organism>
<keyword evidence="2" id="KW-1185">Reference proteome</keyword>
<accession>F0SPL6</accession>
<dbReference type="EMBL" id="CP002546">
    <property type="protein sequence ID" value="ADY57920.1"/>
    <property type="molecule type" value="Genomic_DNA"/>
</dbReference>
<dbReference type="AlphaFoldDB" id="F0SPL6"/>
<evidence type="ECO:0000313" key="1">
    <source>
        <dbReference type="EMBL" id="ADY57920.1"/>
    </source>
</evidence>
<gene>
    <name evidence="1" type="ordered locus">Plabr_0291</name>
</gene>
<protein>
    <submittedName>
        <fullName evidence="1">Uncharacterized protein</fullName>
    </submittedName>
</protein>
<dbReference type="HOGENOM" id="CLU_2828552_0_0_0"/>